<keyword evidence="3" id="KW-0276">Fatty acid metabolism</keyword>
<accession>A0A502E7Y9</accession>
<dbReference type="Proteomes" id="UP000320095">
    <property type="component" value="Unassembled WGS sequence"/>
</dbReference>
<dbReference type="PANTHER" id="PTHR43802:SF1">
    <property type="entry name" value="IP11341P-RELATED"/>
    <property type="match status" value="1"/>
</dbReference>
<comment type="function">
    <text evidence="1">Could possibly oxidize fatty acids using specific components.</text>
</comment>
<dbReference type="Gene3D" id="3.90.226.10">
    <property type="entry name" value="2-enoyl-CoA Hydratase, Chain A, domain 1"/>
    <property type="match status" value="1"/>
</dbReference>
<dbReference type="GO" id="GO:0006631">
    <property type="term" value="P:fatty acid metabolic process"/>
    <property type="evidence" value="ECO:0007669"/>
    <property type="project" value="UniProtKB-KW"/>
</dbReference>
<dbReference type="AlphaFoldDB" id="A0A502E7Y9"/>
<dbReference type="EMBL" id="RCZG01000008">
    <property type="protein sequence ID" value="TPG32561.1"/>
    <property type="molecule type" value="Genomic_DNA"/>
</dbReference>
<keyword evidence="7" id="KW-0456">Lyase</keyword>
<evidence type="ECO:0000256" key="6">
    <source>
        <dbReference type="RuleBase" id="RU003707"/>
    </source>
</evidence>
<name>A0A502E7Y9_9MYCO</name>
<evidence type="ECO:0000256" key="4">
    <source>
        <dbReference type="ARBA" id="ARBA00023709"/>
    </source>
</evidence>
<evidence type="ECO:0000313" key="8">
    <source>
        <dbReference type="Proteomes" id="UP000320095"/>
    </source>
</evidence>
<dbReference type="Gene3D" id="1.10.12.10">
    <property type="entry name" value="Lyase 2-enoyl-coa Hydratase, Chain A, domain 2"/>
    <property type="match status" value="1"/>
</dbReference>
<comment type="catalytic activity">
    <reaction evidence="5">
        <text>a 4-saturated-(3S)-3-hydroxyacyl-CoA = a (3E)-enoyl-CoA + H2O</text>
        <dbReference type="Rhea" id="RHEA:20724"/>
        <dbReference type="ChEBI" id="CHEBI:15377"/>
        <dbReference type="ChEBI" id="CHEBI:58521"/>
        <dbReference type="ChEBI" id="CHEBI:137480"/>
        <dbReference type="EC" id="4.2.1.17"/>
    </reaction>
</comment>
<dbReference type="EC" id="4.2.1.17" evidence="7"/>
<dbReference type="GO" id="GO:0018812">
    <property type="term" value="F:3-hydroxyacyl-CoA dehydratase activity"/>
    <property type="evidence" value="ECO:0007669"/>
    <property type="project" value="RHEA"/>
</dbReference>
<proteinExistence type="inferred from homology"/>
<dbReference type="InterPro" id="IPR018376">
    <property type="entry name" value="Enoyl-CoA_hyd/isom_CS"/>
</dbReference>
<evidence type="ECO:0000256" key="2">
    <source>
        <dbReference type="ARBA" id="ARBA00005254"/>
    </source>
</evidence>
<dbReference type="CDD" id="cd06558">
    <property type="entry name" value="crotonase-like"/>
    <property type="match status" value="1"/>
</dbReference>
<gene>
    <name evidence="7" type="ORF">EAH80_19145</name>
</gene>
<dbReference type="InterPro" id="IPR029045">
    <property type="entry name" value="ClpP/crotonase-like_dom_sf"/>
</dbReference>
<comment type="caution">
    <text evidence="7">The sequence shown here is derived from an EMBL/GenBank/DDBJ whole genome shotgun (WGS) entry which is preliminary data.</text>
</comment>
<dbReference type="OrthoDB" id="8452484at2"/>
<dbReference type="InterPro" id="IPR014748">
    <property type="entry name" value="Enoyl-CoA_hydra_C"/>
</dbReference>
<dbReference type="PANTHER" id="PTHR43802">
    <property type="entry name" value="ENOYL-COA HYDRATASE"/>
    <property type="match status" value="1"/>
</dbReference>
<evidence type="ECO:0000313" key="7">
    <source>
        <dbReference type="EMBL" id="TPG32561.1"/>
    </source>
</evidence>
<dbReference type="InterPro" id="IPR001753">
    <property type="entry name" value="Enoyl-CoA_hydra/iso"/>
</dbReference>
<evidence type="ECO:0000256" key="1">
    <source>
        <dbReference type="ARBA" id="ARBA00002994"/>
    </source>
</evidence>
<comment type="catalytic activity">
    <reaction evidence="4">
        <text>a (3S)-3-hydroxyacyl-CoA = a (2E)-enoyl-CoA + H2O</text>
        <dbReference type="Rhea" id="RHEA:16105"/>
        <dbReference type="ChEBI" id="CHEBI:15377"/>
        <dbReference type="ChEBI" id="CHEBI:57318"/>
        <dbReference type="ChEBI" id="CHEBI:58856"/>
        <dbReference type="EC" id="4.2.1.17"/>
    </reaction>
</comment>
<dbReference type="PROSITE" id="PS00166">
    <property type="entry name" value="ENOYL_COA_HYDRATASE"/>
    <property type="match status" value="1"/>
</dbReference>
<dbReference type="RefSeq" id="WP_140694256.1">
    <property type="nucleotide sequence ID" value="NZ_RCZG01000008.1"/>
</dbReference>
<keyword evidence="8" id="KW-1185">Reference proteome</keyword>
<dbReference type="SUPFAM" id="SSF52096">
    <property type="entry name" value="ClpP/crotonase"/>
    <property type="match status" value="1"/>
</dbReference>
<evidence type="ECO:0000256" key="3">
    <source>
        <dbReference type="ARBA" id="ARBA00022832"/>
    </source>
</evidence>
<evidence type="ECO:0000256" key="5">
    <source>
        <dbReference type="ARBA" id="ARBA00023717"/>
    </source>
</evidence>
<dbReference type="Pfam" id="PF00378">
    <property type="entry name" value="ECH_1"/>
    <property type="match status" value="1"/>
</dbReference>
<protein>
    <submittedName>
        <fullName evidence="7">Enoyl-CoA hydratase</fullName>
        <ecNumber evidence="7">4.2.1.17</ecNumber>
    </submittedName>
</protein>
<reference evidence="7 8" key="1">
    <citation type="journal article" date="2019" name="Environ. Microbiol.">
        <title>Species interactions and distinct microbial communities in high Arctic permafrost affected cryosols are associated with the CH4 and CO2 gas fluxes.</title>
        <authorList>
            <person name="Altshuler I."/>
            <person name="Hamel J."/>
            <person name="Turney S."/>
            <person name="Magnuson E."/>
            <person name="Levesque R."/>
            <person name="Greer C."/>
            <person name="Whyte L.G."/>
        </authorList>
    </citation>
    <scope>NUCLEOTIDE SEQUENCE [LARGE SCALE GENOMIC DNA]</scope>
    <source>
        <strain evidence="7 8">S5.20</strain>
    </source>
</reference>
<comment type="similarity">
    <text evidence="2 6">Belongs to the enoyl-CoA hydratase/isomerase family.</text>
</comment>
<dbReference type="NCBIfam" id="NF006100">
    <property type="entry name" value="PRK08252.1"/>
    <property type="match status" value="1"/>
</dbReference>
<organism evidence="7 8">
    <name type="scientific">Mycolicibacterium hodleri</name>
    <dbReference type="NCBI Taxonomy" id="49897"/>
    <lineage>
        <taxon>Bacteria</taxon>
        <taxon>Bacillati</taxon>
        <taxon>Actinomycetota</taxon>
        <taxon>Actinomycetes</taxon>
        <taxon>Mycobacteriales</taxon>
        <taxon>Mycobacteriaceae</taxon>
        <taxon>Mycolicibacterium</taxon>
    </lineage>
</organism>
<keyword evidence="3" id="KW-0443">Lipid metabolism</keyword>
<sequence>MSGTVCVEVDDFVAVITIDRPAVRNAIDLETACSIAAALDEADERSDVRSIVLTGSGETFCAGMDLKAFAASGQRPITESRGAFGIVERPPDKPLIGAVEGKALGGGFEIALACDVIVAARTAAFGLPEVKRGLVAAAGGVLFLPQRIPFNIGMEMILTGEPITAARAADLGLVNKVVDTGEATTAAITLARSIGRNAPLAVQTAKRLARAARDWRDVEAFDLQRPHTAVIRESRDAMEGARAFVEKRPPQWVGA</sequence>